<keyword evidence="1" id="KW-1133">Transmembrane helix</keyword>
<proteinExistence type="predicted"/>
<protein>
    <submittedName>
        <fullName evidence="2">Membrane protein</fullName>
    </submittedName>
</protein>
<keyword evidence="1" id="KW-0812">Transmembrane</keyword>
<evidence type="ECO:0000256" key="1">
    <source>
        <dbReference type="SAM" id="Phobius"/>
    </source>
</evidence>
<feature type="transmembrane region" description="Helical" evidence="1">
    <location>
        <begin position="46"/>
        <end position="64"/>
    </location>
</feature>
<dbReference type="InterPro" id="IPR007403">
    <property type="entry name" value="DUF456"/>
</dbReference>
<keyword evidence="3" id="KW-1185">Reference proteome</keyword>
<comment type="caution">
    <text evidence="2">The sequence shown here is derived from an EMBL/GenBank/DDBJ whole genome shotgun (WGS) entry which is preliminary data.</text>
</comment>
<accession>A0ABQ2N871</accession>
<feature type="transmembrane region" description="Helical" evidence="1">
    <location>
        <begin position="84"/>
        <end position="113"/>
    </location>
</feature>
<gene>
    <name evidence="2" type="ORF">GCM10011584_10020</name>
</gene>
<sequence length="159" mass="16323">MDFRYDLIFLLLTAIGLVGILVPVLPGTILIVGTSIAWASTVTGSTAWWFAAVVVALGLAGTFLQYAVPGRRLKAAGVPRSTLLLGAVVGVVGFFVVPVIGLPLGFVLGVFLAESRRLGAGPARASTWHAVKAVGLSMLIEFCFGLAAVTALVVGAVST</sequence>
<dbReference type="EMBL" id="BMNI01000002">
    <property type="protein sequence ID" value="GGO86838.1"/>
    <property type="molecule type" value="Genomic_DNA"/>
</dbReference>
<evidence type="ECO:0000313" key="3">
    <source>
        <dbReference type="Proteomes" id="UP000655410"/>
    </source>
</evidence>
<keyword evidence="1" id="KW-0472">Membrane</keyword>
<feature type="transmembrane region" description="Helical" evidence="1">
    <location>
        <begin position="7"/>
        <end position="40"/>
    </location>
</feature>
<dbReference type="Pfam" id="PF04306">
    <property type="entry name" value="DUF456"/>
    <property type="match status" value="1"/>
</dbReference>
<feature type="transmembrane region" description="Helical" evidence="1">
    <location>
        <begin position="133"/>
        <end position="157"/>
    </location>
</feature>
<dbReference type="RefSeq" id="WP_188782919.1">
    <property type="nucleotide sequence ID" value="NZ_BMNI01000002.1"/>
</dbReference>
<reference evidence="3" key="1">
    <citation type="journal article" date="2019" name="Int. J. Syst. Evol. Microbiol.">
        <title>The Global Catalogue of Microorganisms (GCM) 10K type strain sequencing project: providing services to taxonomists for standard genome sequencing and annotation.</title>
        <authorList>
            <consortium name="The Broad Institute Genomics Platform"/>
            <consortium name="The Broad Institute Genome Sequencing Center for Infectious Disease"/>
            <person name="Wu L."/>
            <person name="Ma J."/>
        </authorList>
    </citation>
    <scope>NUCLEOTIDE SEQUENCE [LARGE SCALE GENOMIC DNA]</scope>
    <source>
        <strain evidence="3">CGMCC 4.7371</strain>
    </source>
</reference>
<name>A0ABQ2N871_9ACTN</name>
<dbReference type="Proteomes" id="UP000655410">
    <property type="component" value="Unassembled WGS sequence"/>
</dbReference>
<organism evidence="2 3">
    <name type="scientific">Nocardioides phosphati</name>
    <dbReference type="NCBI Taxonomy" id="1867775"/>
    <lineage>
        <taxon>Bacteria</taxon>
        <taxon>Bacillati</taxon>
        <taxon>Actinomycetota</taxon>
        <taxon>Actinomycetes</taxon>
        <taxon>Propionibacteriales</taxon>
        <taxon>Nocardioidaceae</taxon>
        <taxon>Nocardioides</taxon>
    </lineage>
</organism>
<evidence type="ECO:0000313" key="2">
    <source>
        <dbReference type="EMBL" id="GGO86838.1"/>
    </source>
</evidence>